<dbReference type="OrthoDB" id="815910at2"/>
<accession>A0A7L4ZG77</accession>
<dbReference type="CDD" id="cd00229">
    <property type="entry name" value="SGNH_hydrolase"/>
    <property type="match status" value="1"/>
</dbReference>
<dbReference type="InterPro" id="IPR051532">
    <property type="entry name" value="Ester_Hydrolysis_Enzymes"/>
</dbReference>
<protein>
    <recommendedName>
        <fullName evidence="3">SGNH hydrolase-type esterase domain-containing protein</fullName>
    </recommendedName>
</protein>
<dbReference type="RefSeq" id="WP_160128000.1">
    <property type="nucleotide sequence ID" value="NZ_CP019288.1"/>
</dbReference>
<dbReference type="AlphaFoldDB" id="A0A7L4ZG77"/>
<gene>
    <name evidence="1" type="ORF">IMCC3317_05920</name>
</gene>
<reference evidence="1 2" key="1">
    <citation type="journal article" date="2013" name="Int. J. Syst. Evol. Microbiol.">
        <title>Kordia antarctica sp. nov., isolated from Antarctic seawater.</title>
        <authorList>
            <person name="Baek K."/>
            <person name="Choi A."/>
            <person name="Kang I."/>
            <person name="Lee K."/>
            <person name="Cho J.C."/>
        </authorList>
    </citation>
    <scope>NUCLEOTIDE SEQUENCE [LARGE SCALE GENOMIC DNA]</scope>
    <source>
        <strain evidence="1 2">IMCC3317</strain>
    </source>
</reference>
<dbReference type="Gene3D" id="3.40.50.1110">
    <property type="entry name" value="SGNH hydrolase"/>
    <property type="match status" value="1"/>
</dbReference>
<evidence type="ECO:0000313" key="1">
    <source>
        <dbReference type="EMBL" id="QHI35246.1"/>
    </source>
</evidence>
<dbReference type="SUPFAM" id="SSF52266">
    <property type="entry name" value="SGNH hydrolase"/>
    <property type="match status" value="1"/>
</dbReference>
<dbReference type="InterPro" id="IPR036514">
    <property type="entry name" value="SGNH_hydro_sf"/>
</dbReference>
<organism evidence="1 2">
    <name type="scientific">Kordia antarctica</name>
    <dbReference type="NCBI Taxonomy" id="1218801"/>
    <lineage>
        <taxon>Bacteria</taxon>
        <taxon>Pseudomonadati</taxon>
        <taxon>Bacteroidota</taxon>
        <taxon>Flavobacteriia</taxon>
        <taxon>Flavobacteriales</taxon>
        <taxon>Flavobacteriaceae</taxon>
        <taxon>Kordia</taxon>
    </lineage>
</organism>
<keyword evidence="2" id="KW-1185">Reference proteome</keyword>
<evidence type="ECO:0008006" key="3">
    <source>
        <dbReference type="Google" id="ProtNLM"/>
    </source>
</evidence>
<dbReference type="PANTHER" id="PTHR30383">
    <property type="entry name" value="THIOESTERASE 1/PROTEASE 1/LYSOPHOSPHOLIPASE L1"/>
    <property type="match status" value="1"/>
</dbReference>
<dbReference type="GO" id="GO:0016788">
    <property type="term" value="F:hydrolase activity, acting on ester bonds"/>
    <property type="evidence" value="ECO:0007669"/>
    <property type="project" value="UniProtKB-ARBA"/>
</dbReference>
<dbReference type="Proteomes" id="UP000464657">
    <property type="component" value="Chromosome"/>
</dbReference>
<evidence type="ECO:0000313" key="2">
    <source>
        <dbReference type="Proteomes" id="UP000464657"/>
    </source>
</evidence>
<sequence length="379" mass="43806">MWKTIKYNLIILLVLLVLIEVVLQFFPVSDPYENAKKNMFYPTIGNMYIESQFDPNMKLQLATEEGLLGFENYKETTDFTINNYGFRGDELIMPKPNNEYRIFAIGGSSTESLYIDDKDVWTQVLQENLNQNNDSTTVRVYNAGKSGDNIQDHLAMLSHRIIHLQPDEVIVFCGINEVTRLMLDKNPLKFNVTKKEEKEVSFGNMLGVFMYEFQIPRRLYYAFKSEEDALQTIEIASNYQKKVTKTQARSVKNQLPETDYGNYVNKLKSLIGICQANDIKLIFATQVVTWDTEEEALKNWHWMTSRGGIRYNAFKLQQKVDSINAITVNEGKRFNIPVFKTDSIIPKTSAYLYDDCHFNPAGSKKMGDELAKFIKDKNK</sequence>
<name>A0A7L4ZG77_9FLAO</name>
<dbReference type="KEGG" id="kan:IMCC3317_05920"/>
<proteinExistence type="predicted"/>
<dbReference type="EMBL" id="CP019288">
    <property type="protein sequence ID" value="QHI35246.1"/>
    <property type="molecule type" value="Genomic_DNA"/>
</dbReference>